<evidence type="ECO:0000256" key="1">
    <source>
        <dbReference type="SAM" id="MobiDB-lite"/>
    </source>
</evidence>
<proteinExistence type="predicted"/>
<protein>
    <submittedName>
        <fullName evidence="3">Aminoacyl-tRNA hydrolase</fullName>
        <ecNumber evidence="3">3.1.1.29</ecNumber>
    </submittedName>
</protein>
<evidence type="ECO:0000313" key="3">
    <source>
        <dbReference type="EMBL" id="MDC3987456.1"/>
    </source>
</evidence>
<dbReference type="EC" id="3.1.1.29" evidence="3"/>
<organism evidence="3 4">
    <name type="scientific">Polyangium jinanense</name>
    <dbReference type="NCBI Taxonomy" id="2829994"/>
    <lineage>
        <taxon>Bacteria</taxon>
        <taxon>Pseudomonadati</taxon>
        <taxon>Myxococcota</taxon>
        <taxon>Polyangia</taxon>
        <taxon>Polyangiales</taxon>
        <taxon>Polyangiaceae</taxon>
        <taxon>Polyangium</taxon>
    </lineage>
</organism>
<accession>A0A9X4AX30</accession>
<dbReference type="GO" id="GO:0004045">
    <property type="term" value="F:peptidyl-tRNA hydrolase activity"/>
    <property type="evidence" value="ECO:0007669"/>
    <property type="project" value="UniProtKB-EC"/>
</dbReference>
<feature type="domain" description="Prokaryotic-type class I peptide chain release factors" evidence="2">
    <location>
        <begin position="62"/>
        <end position="78"/>
    </location>
</feature>
<feature type="compositionally biased region" description="Basic residues" evidence="1">
    <location>
        <begin position="167"/>
        <end position="180"/>
    </location>
</feature>
<evidence type="ECO:0000313" key="4">
    <source>
        <dbReference type="Proteomes" id="UP001151081"/>
    </source>
</evidence>
<keyword evidence="3" id="KW-0378">Hydrolase</keyword>
<dbReference type="InterPro" id="IPR000352">
    <property type="entry name" value="Pep_chain_release_fac_I"/>
</dbReference>
<dbReference type="GO" id="GO:0016150">
    <property type="term" value="F:translation release factor activity, codon nonspecific"/>
    <property type="evidence" value="ECO:0007669"/>
    <property type="project" value="TreeGrafter"/>
</dbReference>
<keyword evidence="4" id="KW-1185">Reference proteome</keyword>
<evidence type="ECO:0000259" key="2">
    <source>
        <dbReference type="PROSITE" id="PS00745"/>
    </source>
</evidence>
<dbReference type="PROSITE" id="PS00745">
    <property type="entry name" value="RF_PROK_I"/>
    <property type="match status" value="1"/>
</dbReference>
<dbReference type="Proteomes" id="UP001151081">
    <property type="component" value="Unassembled WGS sequence"/>
</dbReference>
<name>A0A9X4AX30_9BACT</name>
<feature type="region of interest" description="Disordered" evidence="1">
    <location>
        <begin position="143"/>
        <end position="180"/>
    </location>
</feature>
<dbReference type="NCBIfam" id="NF006718">
    <property type="entry name" value="PRK09256.1"/>
    <property type="match status" value="1"/>
</dbReference>
<sequence>MRGFKPGISTNGCLGAYLRAATRKRRRRAVDPRESRTPPEGAIVVNDRVHIPASALTVTTARSSGPGGQNVNKVESKVDVRVDLAAIVGLDDGAQARLLASVRTRLDAEGKLRVTSQRTRDQLKNLADAHDKIRALVAAALIAPKPRKPTRPSRGAVERRLDEKKRAGERKRSRAGRGDD</sequence>
<dbReference type="AlphaFoldDB" id="A0A9X4AX30"/>
<dbReference type="InterPro" id="IPR052104">
    <property type="entry name" value="Mito_Release_Factor_mL62"/>
</dbReference>
<comment type="caution">
    <text evidence="3">The sequence shown here is derived from an EMBL/GenBank/DDBJ whole genome shotgun (WGS) entry which is preliminary data.</text>
</comment>
<dbReference type="EMBL" id="JAGTJJ010000053">
    <property type="protein sequence ID" value="MDC3987456.1"/>
    <property type="molecule type" value="Genomic_DNA"/>
</dbReference>
<reference evidence="3 4" key="1">
    <citation type="submission" date="2021-04" db="EMBL/GenBank/DDBJ databases">
        <title>Genome analysis of Polyangium sp.</title>
        <authorList>
            <person name="Li Y."/>
            <person name="Wang J."/>
        </authorList>
    </citation>
    <scope>NUCLEOTIDE SEQUENCE [LARGE SCALE GENOMIC DNA]</scope>
    <source>
        <strain evidence="3 4">SDU14</strain>
    </source>
</reference>
<dbReference type="Gene3D" id="3.30.160.20">
    <property type="match status" value="1"/>
</dbReference>
<dbReference type="PANTHER" id="PTHR11075:SF54">
    <property type="entry name" value="LARGE RIBOSOMAL SUBUNIT PROTEIN ML62"/>
    <property type="match status" value="1"/>
</dbReference>
<dbReference type="PANTHER" id="PTHR11075">
    <property type="entry name" value="PEPTIDE CHAIN RELEASE FACTOR"/>
    <property type="match status" value="1"/>
</dbReference>
<gene>
    <name evidence="3" type="primary">arfB</name>
    <name evidence="3" type="ORF">KEG57_43710</name>
</gene>
<dbReference type="SUPFAM" id="SSF110916">
    <property type="entry name" value="Peptidyl-tRNA hydrolase domain-like"/>
    <property type="match status" value="1"/>
</dbReference>
<feature type="compositionally biased region" description="Basic and acidic residues" evidence="1">
    <location>
        <begin position="156"/>
        <end position="166"/>
    </location>
</feature>
<dbReference type="Pfam" id="PF00472">
    <property type="entry name" value="RF-1"/>
    <property type="match status" value="1"/>
</dbReference>